<evidence type="ECO:0000256" key="1">
    <source>
        <dbReference type="ARBA" id="ARBA00022679"/>
    </source>
</evidence>
<dbReference type="PANTHER" id="PTHR43792">
    <property type="entry name" value="GNAT FAMILY, PUTATIVE (AFU_ORTHOLOGUE AFUA_3G00765)-RELATED-RELATED"/>
    <property type="match status" value="1"/>
</dbReference>
<evidence type="ECO:0000313" key="5">
    <source>
        <dbReference type="EMBL" id="EFD92194.1"/>
    </source>
</evidence>
<accession>D6GX34</accession>
<dbReference type="Pfam" id="PF13302">
    <property type="entry name" value="Acetyltransf_3"/>
    <property type="match status" value="1"/>
</dbReference>
<dbReference type="Gene3D" id="3.40.630.30">
    <property type="match status" value="1"/>
</dbReference>
<reference evidence="5 6" key="1">
    <citation type="journal article" date="2010" name="Proc. Natl. Acad. Sci. U.S.A.">
        <title>Enigmatic, ultrasmall, uncultivated Archaea.</title>
        <authorList>
            <person name="Baker B.J."/>
            <person name="Comolli L.R."/>
            <person name="Dick G.J."/>
            <person name="Hauser L.J."/>
            <person name="Hyatt D."/>
            <person name="Dill B.D."/>
            <person name="Land M.L."/>
            <person name="Verberkmoes N.C."/>
            <person name="Hettich R.L."/>
            <person name="Banfield J.F."/>
        </authorList>
    </citation>
    <scope>NUCLEOTIDE SEQUENCE [LARGE SCALE GENOMIC DNA]</scope>
</reference>
<dbReference type="Proteomes" id="UP000009376">
    <property type="component" value="Unassembled WGS sequence"/>
</dbReference>
<dbReference type="AlphaFoldDB" id="D6GX34"/>
<evidence type="ECO:0000313" key="6">
    <source>
        <dbReference type="Proteomes" id="UP000009376"/>
    </source>
</evidence>
<proteinExistence type="inferred from homology"/>
<protein>
    <submittedName>
        <fullName evidence="5">GCN5-related N-acetyltransferase</fullName>
    </submittedName>
</protein>
<feature type="domain" description="N-acetyltransferase" evidence="4">
    <location>
        <begin position="8"/>
        <end position="173"/>
    </location>
</feature>
<dbReference type="SUPFAM" id="SSF55729">
    <property type="entry name" value="Acyl-CoA N-acyltransferases (Nat)"/>
    <property type="match status" value="1"/>
</dbReference>
<dbReference type="InterPro" id="IPR000182">
    <property type="entry name" value="GNAT_dom"/>
</dbReference>
<organism evidence="5 6">
    <name type="scientific">Candidatus Parvarchaeum acidophilus ARMAN-5</name>
    <dbReference type="NCBI Taxonomy" id="662762"/>
    <lineage>
        <taxon>Archaea</taxon>
        <taxon>Candidatus Parvarchaeota</taxon>
        <taxon>Candidatus Parvarchaeum</taxon>
    </lineage>
</organism>
<evidence type="ECO:0000259" key="4">
    <source>
        <dbReference type="PROSITE" id="PS51186"/>
    </source>
</evidence>
<dbReference type="PANTHER" id="PTHR43792:SF8">
    <property type="entry name" value="[RIBOSOMAL PROTEIN US5]-ALANINE N-ACETYLTRANSFERASE"/>
    <property type="match status" value="1"/>
</dbReference>
<dbReference type="PROSITE" id="PS51186">
    <property type="entry name" value="GNAT"/>
    <property type="match status" value="1"/>
</dbReference>
<dbReference type="InterPro" id="IPR051531">
    <property type="entry name" value="N-acetyltransferase"/>
</dbReference>
<dbReference type="EMBL" id="GG745615">
    <property type="protein sequence ID" value="EFD92194.1"/>
    <property type="molecule type" value="Genomic_DNA"/>
</dbReference>
<dbReference type="InterPro" id="IPR016181">
    <property type="entry name" value="Acyl_CoA_acyltransferase"/>
</dbReference>
<dbReference type="GO" id="GO:0005737">
    <property type="term" value="C:cytoplasm"/>
    <property type="evidence" value="ECO:0007669"/>
    <property type="project" value="TreeGrafter"/>
</dbReference>
<name>D6GX34_PARA5</name>
<gene>
    <name evidence="5" type="ORF">BJBARM5_1058</name>
</gene>
<keyword evidence="2" id="KW-0012">Acyltransferase</keyword>
<keyword evidence="1 5" id="KW-0808">Transferase</keyword>
<evidence type="ECO:0000256" key="3">
    <source>
        <dbReference type="ARBA" id="ARBA00038502"/>
    </source>
</evidence>
<comment type="similarity">
    <text evidence="3">Belongs to the acetyltransferase family. RimJ subfamily.</text>
</comment>
<evidence type="ECO:0000256" key="2">
    <source>
        <dbReference type="ARBA" id="ARBA00023315"/>
    </source>
</evidence>
<sequence length="199" mass="22889">MKLETTRLILRTAKKNDWKDIFEGASDLEIAKNTLLIPHPYRKVDAVNFIAHCIKEQGKKNSSHYDLFIELKADKKVIGVTSIHRSKEDKNVGITGSWINKNYWRRGYILEAKVAVLDFAFNKLKLRRVESEAFTENKASNLMSEKLGFKLEGTKRKSVTAVSTGIVHDVNIYGMLRDEWVKKRGEIIKNVRIKIKKNG</sequence>
<dbReference type="GO" id="GO:0008999">
    <property type="term" value="F:protein-N-terminal-alanine acetyltransferase activity"/>
    <property type="evidence" value="ECO:0007669"/>
    <property type="project" value="TreeGrafter"/>
</dbReference>